<dbReference type="GO" id="GO:0004029">
    <property type="term" value="F:aldehyde dehydrogenase (NAD+) activity"/>
    <property type="evidence" value="ECO:0007669"/>
    <property type="project" value="TreeGrafter"/>
</dbReference>
<dbReference type="RefSeq" id="WP_090323670.1">
    <property type="nucleotide sequence ID" value="NZ_FNKJ01000003.1"/>
</dbReference>
<sequence length="301" mass="32392">MNILVIGGTGLIGGHAALYLKDNGHEVTIAGRKPAAAGSALAELKQLQGDYVAGTFTLDDLAGFDALVFAAGNDVRHIPQDGNVDAHWQRNNVEAIPRFFQLARDAGIKRAVLVGSFYPQVAPQLIETEPYVRSRHLADKGVRALVTADFKVCSINAPFVVGAVPGLKVEMFEAYTRYAEGQFAPLPYYGPAGGSNFISTRSLSQAILGALLRGDSGKAYLVGDENLSYAQYFQSFLRAVGNEAPVPALDQEHPMLPDSAIYTGRGSTVSYEPDISETALLGYVRGDIQRAINEVVRQYRA</sequence>
<evidence type="ECO:0000313" key="3">
    <source>
        <dbReference type="Proteomes" id="UP000199570"/>
    </source>
</evidence>
<feature type="domain" description="NAD-dependent epimerase/dehydratase" evidence="1">
    <location>
        <begin position="3"/>
        <end position="223"/>
    </location>
</feature>
<organism evidence="2 3">
    <name type="scientific">Pseudomonas moorei</name>
    <dbReference type="NCBI Taxonomy" id="395599"/>
    <lineage>
        <taxon>Bacteria</taxon>
        <taxon>Pseudomonadati</taxon>
        <taxon>Pseudomonadota</taxon>
        <taxon>Gammaproteobacteria</taxon>
        <taxon>Pseudomonadales</taxon>
        <taxon>Pseudomonadaceae</taxon>
        <taxon>Pseudomonas</taxon>
    </lineage>
</organism>
<dbReference type="EMBL" id="FNKJ01000003">
    <property type="protein sequence ID" value="SDR15656.1"/>
    <property type="molecule type" value="Genomic_DNA"/>
</dbReference>
<accession>A0A1H1GS21</accession>
<dbReference type="OrthoDB" id="5723970at2"/>
<reference evidence="3" key="1">
    <citation type="submission" date="2016-10" db="EMBL/GenBank/DDBJ databases">
        <authorList>
            <person name="Varghese N."/>
            <person name="Submissions S."/>
        </authorList>
    </citation>
    <scope>NUCLEOTIDE SEQUENCE [LARGE SCALE GENOMIC DNA]</scope>
    <source>
        <strain evidence="3">BS3775</strain>
    </source>
</reference>
<dbReference type="InterPro" id="IPR051783">
    <property type="entry name" value="NAD(P)-dependent_oxidoreduct"/>
</dbReference>
<dbReference type="Proteomes" id="UP000199570">
    <property type="component" value="Unassembled WGS sequence"/>
</dbReference>
<dbReference type="Gene3D" id="3.40.50.720">
    <property type="entry name" value="NAD(P)-binding Rossmann-like Domain"/>
    <property type="match status" value="1"/>
</dbReference>
<dbReference type="InterPro" id="IPR001509">
    <property type="entry name" value="Epimerase_deHydtase"/>
</dbReference>
<dbReference type="Pfam" id="PF01370">
    <property type="entry name" value="Epimerase"/>
    <property type="match status" value="1"/>
</dbReference>
<dbReference type="SUPFAM" id="SSF51735">
    <property type="entry name" value="NAD(P)-binding Rossmann-fold domains"/>
    <property type="match status" value="1"/>
</dbReference>
<dbReference type="InterPro" id="IPR036291">
    <property type="entry name" value="NAD(P)-bd_dom_sf"/>
</dbReference>
<keyword evidence="3" id="KW-1185">Reference proteome</keyword>
<dbReference type="GO" id="GO:0005737">
    <property type="term" value="C:cytoplasm"/>
    <property type="evidence" value="ECO:0007669"/>
    <property type="project" value="TreeGrafter"/>
</dbReference>
<protein>
    <submittedName>
        <fullName evidence="2">Nucleoside-diphosphate-sugar epimerase</fullName>
    </submittedName>
</protein>
<dbReference type="AlphaFoldDB" id="A0A1H1GS21"/>
<evidence type="ECO:0000259" key="1">
    <source>
        <dbReference type="Pfam" id="PF01370"/>
    </source>
</evidence>
<dbReference type="PANTHER" id="PTHR48079:SF6">
    <property type="entry name" value="NAD(P)-BINDING DOMAIN-CONTAINING PROTEIN-RELATED"/>
    <property type="match status" value="1"/>
</dbReference>
<proteinExistence type="predicted"/>
<name>A0A1H1GS21_9PSED</name>
<dbReference type="PANTHER" id="PTHR48079">
    <property type="entry name" value="PROTEIN YEEZ"/>
    <property type="match status" value="1"/>
</dbReference>
<evidence type="ECO:0000313" key="2">
    <source>
        <dbReference type="EMBL" id="SDR15656.1"/>
    </source>
</evidence>
<gene>
    <name evidence="2" type="ORF">SAMN04490195_3475</name>
</gene>